<comment type="similarity">
    <text evidence="2">Belongs to the KHG/KDPG aldolase family.</text>
</comment>
<dbReference type="RefSeq" id="WP_126322130.1">
    <property type="nucleotide sequence ID" value="NZ_AP018005.1"/>
</dbReference>
<comment type="subunit">
    <text evidence="3">Homotrimer.</text>
</comment>
<name>A0A2Z5UUC8_9COXI</name>
<organism evidence="6 7">
    <name type="scientific">Candidatus Rickettsiella viridis</name>
    <dbReference type="NCBI Taxonomy" id="676208"/>
    <lineage>
        <taxon>Bacteria</taxon>
        <taxon>Pseudomonadati</taxon>
        <taxon>Pseudomonadota</taxon>
        <taxon>Gammaproteobacteria</taxon>
        <taxon>Legionellales</taxon>
        <taxon>Coxiellaceae</taxon>
        <taxon>Rickettsiella</taxon>
    </lineage>
</organism>
<dbReference type="NCBIfam" id="NF004325">
    <property type="entry name" value="PRK05718.1"/>
    <property type="match status" value="1"/>
</dbReference>
<dbReference type="AlphaFoldDB" id="A0A2Z5UUC8"/>
<dbReference type="SUPFAM" id="SSF51569">
    <property type="entry name" value="Aldolase"/>
    <property type="match status" value="1"/>
</dbReference>
<comment type="pathway">
    <text evidence="1">Carbohydrate acid metabolism.</text>
</comment>
<dbReference type="KEGG" id="rvi:RVIR1_00590"/>
<dbReference type="CDD" id="cd00452">
    <property type="entry name" value="KDPG_aldolase"/>
    <property type="match status" value="1"/>
</dbReference>
<evidence type="ECO:0000256" key="4">
    <source>
        <dbReference type="ARBA" id="ARBA00023239"/>
    </source>
</evidence>
<dbReference type="Pfam" id="PF01081">
    <property type="entry name" value="Aldolase"/>
    <property type="match status" value="1"/>
</dbReference>
<sequence>MLTLIDILQQSRIIPVIVIDKIEHAIPLANTLVENGFKVLEITLRTDCALEAIKQIANSVPDAILGAGTIITPRQLSEAKAAGAQFAVSPGLSEQLVAETKKEKLAYLPGIATVSEALLAYELGLTALKFFPAEIMGGIKALSALSEVLPSLQFCPTGGINLDNFINYLKLPQVPCIGGTWIAPRALIEKENFTEIALHAKEAQRKLQTIL</sequence>
<dbReference type="OrthoDB" id="9805177at2"/>
<reference evidence="6 7" key="1">
    <citation type="submission" date="2017-03" db="EMBL/GenBank/DDBJ databases">
        <title>The genome sequence of Candidatus Rickettsiella viridis.</title>
        <authorList>
            <person name="Nikoh N."/>
            <person name="Tsuchida T."/>
            <person name="Yamaguchi K."/>
            <person name="Maeda T."/>
            <person name="Shigenobu S."/>
            <person name="Fukatsu T."/>
        </authorList>
    </citation>
    <scope>NUCLEOTIDE SEQUENCE [LARGE SCALE GENOMIC DNA]</scope>
    <source>
        <strain evidence="6 7">Ap-RA04</strain>
    </source>
</reference>
<dbReference type="PANTHER" id="PTHR30246:SF1">
    <property type="entry name" value="2-DEHYDRO-3-DEOXY-6-PHOSPHOGALACTONATE ALDOLASE-RELATED"/>
    <property type="match status" value="1"/>
</dbReference>
<keyword evidence="5" id="KW-0119">Carbohydrate metabolism</keyword>
<evidence type="ECO:0000313" key="6">
    <source>
        <dbReference type="EMBL" id="BBB14601.1"/>
    </source>
</evidence>
<dbReference type="Gene3D" id="3.20.20.70">
    <property type="entry name" value="Aldolase class I"/>
    <property type="match status" value="1"/>
</dbReference>
<gene>
    <name evidence="6" type="primary">eda</name>
    <name evidence="6" type="ORF">RVIR1_00590</name>
</gene>
<accession>A0A2Z5UUC8</accession>
<keyword evidence="4" id="KW-0456">Lyase</keyword>
<dbReference type="InterPro" id="IPR013785">
    <property type="entry name" value="Aldolase_TIM"/>
</dbReference>
<dbReference type="InterPro" id="IPR000887">
    <property type="entry name" value="Aldlse_KDPG_KHG"/>
</dbReference>
<dbReference type="GO" id="GO:0016829">
    <property type="term" value="F:lyase activity"/>
    <property type="evidence" value="ECO:0007669"/>
    <property type="project" value="UniProtKB-KW"/>
</dbReference>
<evidence type="ECO:0000256" key="2">
    <source>
        <dbReference type="ARBA" id="ARBA00006906"/>
    </source>
</evidence>
<dbReference type="PROSITE" id="PS00160">
    <property type="entry name" value="ALDOLASE_KDPG_KHG_2"/>
    <property type="match status" value="1"/>
</dbReference>
<dbReference type="InterPro" id="IPR031338">
    <property type="entry name" value="KDPG/KHG_AS_2"/>
</dbReference>
<dbReference type="NCBIfam" id="TIGR01182">
    <property type="entry name" value="eda"/>
    <property type="match status" value="1"/>
</dbReference>
<keyword evidence="7" id="KW-1185">Reference proteome</keyword>
<protein>
    <submittedName>
        <fullName evidence="6">2-dehydro-3-deoxyphosphogluconate aldolase/4-hydroxy-2-oxoglutarate aldolase</fullName>
    </submittedName>
</protein>
<evidence type="ECO:0000256" key="1">
    <source>
        <dbReference type="ARBA" id="ARBA00004761"/>
    </source>
</evidence>
<evidence type="ECO:0000256" key="3">
    <source>
        <dbReference type="ARBA" id="ARBA00011233"/>
    </source>
</evidence>
<dbReference type="Proteomes" id="UP000282483">
    <property type="component" value="Chromosome"/>
</dbReference>
<proteinExistence type="inferred from homology"/>
<evidence type="ECO:0000313" key="7">
    <source>
        <dbReference type="Proteomes" id="UP000282483"/>
    </source>
</evidence>
<dbReference type="EMBL" id="AP018005">
    <property type="protein sequence ID" value="BBB14601.1"/>
    <property type="molecule type" value="Genomic_DNA"/>
</dbReference>
<dbReference type="PANTHER" id="PTHR30246">
    <property type="entry name" value="2-KETO-3-DEOXY-6-PHOSPHOGLUCONATE ALDOLASE"/>
    <property type="match status" value="1"/>
</dbReference>
<evidence type="ECO:0000256" key="5">
    <source>
        <dbReference type="ARBA" id="ARBA00023277"/>
    </source>
</evidence>